<evidence type="ECO:0000259" key="2">
    <source>
        <dbReference type="PROSITE" id="PS50853"/>
    </source>
</evidence>
<accession>A0AAV4WGS0</accession>
<dbReference type="EMBL" id="BPLR01016130">
    <property type="protein sequence ID" value="GIY81463.1"/>
    <property type="molecule type" value="Genomic_DNA"/>
</dbReference>
<dbReference type="CDD" id="cd00063">
    <property type="entry name" value="FN3"/>
    <property type="match status" value="1"/>
</dbReference>
<evidence type="ECO:0000313" key="4">
    <source>
        <dbReference type="Proteomes" id="UP001054945"/>
    </source>
</evidence>
<proteinExistence type="predicted"/>
<keyword evidence="1" id="KW-0472">Membrane</keyword>
<comment type="caution">
    <text evidence="3">The sequence shown here is derived from an EMBL/GenBank/DDBJ whole genome shotgun (WGS) entry which is preliminary data.</text>
</comment>
<evidence type="ECO:0000313" key="3">
    <source>
        <dbReference type="EMBL" id="GIY81463.1"/>
    </source>
</evidence>
<dbReference type="PANTHER" id="PTHR23278:SF19">
    <property type="entry name" value="OBSCURIN"/>
    <property type="match status" value="1"/>
</dbReference>
<keyword evidence="1" id="KW-1133">Transmembrane helix</keyword>
<dbReference type="InterPro" id="IPR036116">
    <property type="entry name" value="FN3_sf"/>
</dbReference>
<sequence>MGHPGLGRVMMFGVVEGLQKTYAVSADEMERIECQVDADPSKVDFKWSFSNTADRHYNVSFTSAGLRSVATYTPRSARDYGTLYWGKEFCPPETLQNCTSTNVTMTSVTILCVRGPRQDPDLKYNLEMFMYHSHEMIYQTSSLRPYFVITNLSPGTEFLFVVYAVNHNGKSSPVMVRVWTRRSPTEERVFLEENSTEDPSIDHSWIGPSLLIAVALCCFLMFTGAAIWSKLRGGPGCQKYKNMTRLKAFFTIWKGKHHDINT</sequence>
<dbReference type="Proteomes" id="UP001054945">
    <property type="component" value="Unassembled WGS sequence"/>
</dbReference>
<dbReference type="SUPFAM" id="SSF49265">
    <property type="entry name" value="Fibronectin type III"/>
    <property type="match status" value="1"/>
</dbReference>
<dbReference type="AlphaFoldDB" id="A0AAV4WGS0"/>
<dbReference type="PANTHER" id="PTHR23278">
    <property type="entry name" value="SIDESTEP PROTEIN"/>
    <property type="match status" value="1"/>
</dbReference>
<dbReference type="Gene3D" id="2.60.40.10">
    <property type="entry name" value="Immunoglobulins"/>
    <property type="match status" value="1"/>
</dbReference>
<dbReference type="InterPro" id="IPR003961">
    <property type="entry name" value="FN3_dom"/>
</dbReference>
<reference evidence="3 4" key="1">
    <citation type="submission" date="2021-06" db="EMBL/GenBank/DDBJ databases">
        <title>Caerostris extrusa draft genome.</title>
        <authorList>
            <person name="Kono N."/>
            <person name="Arakawa K."/>
        </authorList>
    </citation>
    <scope>NUCLEOTIDE SEQUENCE [LARGE SCALE GENOMIC DNA]</scope>
</reference>
<feature type="transmembrane region" description="Helical" evidence="1">
    <location>
        <begin position="205"/>
        <end position="228"/>
    </location>
</feature>
<evidence type="ECO:0000256" key="1">
    <source>
        <dbReference type="SAM" id="Phobius"/>
    </source>
</evidence>
<feature type="domain" description="Fibronectin type-III" evidence="2">
    <location>
        <begin position="91"/>
        <end position="188"/>
    </location>
</feature>
<dbReference type="InterPro" id="IPR013783">
    <property type="entry name" value="Ig-like_fold"/>
</dbReference>
<dbReference type="PROSITE" id="PS50853">
    <property type="entry name" value="FN3"/>
    <property type="match status" value="1"/>
</dbReference>
<dbReference type="SMART" id="SM00060">
    <property type="entry name" value="FN3"/>
    <property type="match status" value="1"/>
</dbReference>
<keyword evidence="4" id="KW-1185">Reference proteome</keyword>
<protein>
    <submittedName>
        <fullName evidence="3">Ig-like domain-containing protein</fullName>
    </submittedName>
</protein>
<name>A0AAV4WGS0_CAEEX</name>
<gene>
    <name evidence="3" type="primary">AVEN_83960_1</name>
    <name evidence="3" type="ORF">CEXT_579151</name>
</gene>
<organism evidence="3 4">
    <name type="scientific">Caerostris extrusa</name>
    <name type="common">Bark spider</name>
    <name type="synonym">Caerostris bankana</name>
    <dbReference type="NCBI Taxonomy" id="172846"/>
    <lineage>
        <taxon>Eukaryota</taxon>
        <taxon>Metazoa</taxon>
        <taxon>Ecdysozoa</taxon>
        <taxon>Arthropoda</taxon>
        <taxon>Chelicerata</taxon>
        <taxon>Arachnida</taxon>
        <taxon>Araneae</taxon>
        <taxon>Araneomorphae</taxon>
        <taxon>Entelegynae</taxon>
        <taxon>Araneoidea</taxon>
        <taxon>Araneidae</taxon>
        <taxon>Caerostris</taxon>
    </lineage>
</organism>
<keyword evidence="1" id="KW-0812">Transmembrane</keyword>